<dbReference type="EMBL" id="KN847071">
    <property type="protein sequence ID" value="KIW21968.1"/>
    <property type="molecule type" value="Genomic_DNA"/>
</dbReference>
<dbReference type="RefSeq" id="XP_016242184.1">
    <property type="nucleotide sequence ID" value="XM_016400170.1"/>
</dbReference>
<dbReference type="Proteomes" id="UP000054466">
    <property type="component" value="Unassembled WGS sequence"/>
</dbReference>
<gene>
    <name evidence="1" type="ORF">PV07_12628</name>
</gene>
<dbReference type="GeneID" id="27351822"/>
<evidence type="ECO:0000313" key="1">
    <source>
        <dbReference type="EMBL" id="KIW21968.1"/>
    </source>
</evidence>
<dbReference type="VEuPathDB" id="FungiDB:PV07_12628"/>
<dbReference type="HOGENOM" id="CLU_1195338_0_0_1"/>
<protein>
    <submittedName>
        <fullName evidence="1">Uncharacterized protein</fullName>
    </submittedName>
</protein>
<sequence>MGDQSVKPKVLALLLPADGSEVKLVSYDRMDREDGERNMNAEFYDPIPDLRPWLGNCFHERRMATFYVDTKEQCLRDPVTSAFIKSEDSASHGRYCLYYTLSSARPLNETCRRLTGVEIPLDRLFWRGDVLVTRYEGDLGMGHEYLDVSYTTLNAVVDVLKQAFASRGLERMNEEGNFLGLEMERMSSFQPFANDELYQATEAGALERLRIGQSLSEDDKQLLSRIPKFVIEWPDGSRE</sequence>
<evidence type="ECO:0000313" key="2">
    <source>
        <dbReference type="Proteomes" id="UP000054466"/>
    </source>
</evidence>
<accession>A0A0D2BSF4</accession>
<dbReference type="AlphaFoldDB" id="A0A0D2BSF4"/>
<reference evidence="1 2" key="1">
    <citation type="submission" date="2015-01" db="EMBL/GenBank/DDBJ databases">
        <title>The Genome Sequence of Cladophialophora immunda CBS83496.</title>
        <authorList>
            <consortium name="The Broad Institute Genomics Platform"/>
            <person name="Cuomo C."/>
            <person name="de Hoog S."/>
            <person name="Gorbushina A."/>
            <person name="Stielow B."/>
            <person name="Teixiera M."/>
            <person name="Abouelleil A."/>
            <person name="Chapman S.B."/>
            <person name="Priest M."/>
            <person name="Young S.K."/>
            <person name="Wortman J."/>
            <person name="Nusbaum C."/>
            <person name="Birren B."/>
        </authorList>
    </citation>
    <scope>NUCLEOTIDE SEQUENCE [LARGE SCALE GENOMIC DNA]</scope>
    <source>
        <strain evidence="1 2">CBS 83496</strain>
    </source>
</reference>
<name>A0A0D2BSF4_9EURO</name>
<dbReference type="OrthoDB" id="3507613at2759"/>
<organism evidence="1 2">
    <name type="scientific">Cladophialophora immunda</name>
    <dbReference type="NCBI Taxonomy" id="569365"/>
    <lineage>
        <taxon>Eukaryota</taxon>
        <taxon>Fungi</taxon>
        <taxon>Dikarya</taxon>
        <taxon>Ascomycota</taxon>
        <taxon>Pezizomycotina</taxon>
        <taxon>Eurotiomycetes</taxon>
        <taxon>Chaetothyriomycetidae</taxon>
        <taxon>Chaetothyriales</taxon>
        <taxon>Herpotrichiellaceae</taxon>
        <taxon>Cladophialophora</taxon>
    </lineage>
</organism>
<keyword evidence="2" id="KW-1185">Reference proteome</keyword>
<proteinExistence type="predicted"/>